<dbReference type="AlphaFoldDB" id="A0A1A9VZF2"/>
<evidence type="ECO:0000256" key="3">
    <source>
        <dbReference type="SAM" id="MobiDB-lite"/>
    </source>
</evidence>
<reference evidence="5" key="1">
    <citation type="submission" date="2014-03" db="EMBL/GenBank/DDBJ databases">
        <authorList>
            <person name="Aksoy S."/>
            <person name="Warren W."/>
            <person name="Wilson R.K."/>
        </authorList>
    </citation>
    <scope>NUCLEOTIDE SEQUENCE [LARGE SCALE GENOMIC DNA]</scope>
    <source>
        <strain evidence="5">IAEA</strain>
    </source>
</reference>
<feature type="region of interest" description="Disordered" evidence="3">
    <location>
        <begin position="242"/>
        <end position="281"/>
    </location>
</feature>
<dbReference type="Pfam" id="PF23278">
    <property type="entry name" value="Piwi_N"/>
    <property type="match status" value="1"/>
</dbReference>
<evidence type="ECO:0000313" key="4">
    <source>
        <dbReference type="EnsemblMetazoa" id="GBRI000324-PA"/>
    </source>
</evidence>
<dbReference type="Proteomes" id="UP000091820">
    <property type="component" value="Unassembled WGS sequence"/>
</dbReference>
<reference evidence="4" key="2">
    <citation type="submission" date="2020-05" db="UniProtKB">
        <authorList>
            <consortium name="EnsemblMetazoa"/>
        </authorList>
    </citation>
    <scope>IDENTIFICATION</scope>
    <source>
        <strain evidence="4">IAEA</strain>
    </source>
</reference>
<comment type="subunit">
    <text evidence="2">Component of the ER membrane protein complex (EMC).</text>
</comment>
<dbReference type="PANTHER" id="PTHR12760">
    <property type="entry name" value="TETRATRICOPEPTIDE REPEAT PROTEIN"/>
    <property type="match status" value="1"/>
</dbReference>
<protein>
    <recommendedName>
        <fullName evidence="2">ER membrane protein complex subunit 2</fullName>
    </recommendedName>
</protein>
<name>A0A1A9VZF2_9MUSC</name>
<proteinExistence type="inferred from homology"/>
<comment type="subcellular location">
    <subcellularLocation>
        <location evidence="2">Endoplasmic reticulum membrane</location>
        <topology evidence="2">Peripheral membrane protein</topology>
        <orientation evidence="2">Cytoplasmic side</orientation>
    </subcellularLocation>
</comment>
<keyword evidence="2" id="KW-0256">Endoplasmic reticulum</keyword>
<comment type="similarity">
    <text evidence="2">Belongs to the EMC2 family.</text>
</comment>
<evidence type="ECO:0000256" key="2">
    <source>
        <dbReference type="RuleBase" id="RU367091"/>
    </source>
</evidence>
<dbReference type="EnsemblMetazoa" id="GBRI000324-RA">
    <property type="protein sequence ID" value="GBRI000324-PA"/>
    <property type="gene ID" value="GBRI000324"/>
</dbReference>
<feature type="region of interest" description="Disordered" evidence="3">
    <location>
        <begin position="184"/>
        <end position="218"/>
    </location>
</feature>
<feature type="region of interest" description="Disordered" evidence="3">
    <location>
        <begin position="118"/>
        <end position="137"/>
    </location>
</feature>
<sequence>MSSYDDNMCALYFRKWREDNERRSNDVINLWEAVFEDKVIKTGNEKNLILEQVIVAALDTARLDIAEKCIKQLSSEFPGSLRVMKFKAMQLETMERYNDAVEVLDAIIAKNENNAAPRRRKSFSSSAAKHSIYTRNNKRQKDLKERVNLVRAGSLLSSLLIDYDFAKMSERGRGLRHGLRLRTKAVPSDESSCTEDSSLDSTADLSSNFSKLSGRGRARRRIQESIKLPILATTADGSPLAFPQVIHAPKDETTKDSTDKESSKASNLLTPPKPRHGTKGAPERLACNYIRIKSDPNRDIFVYEMRFVLNIDSSRLKEKYLSEHRDKFGGIKNFDGTNLYLPILLKDKLTTYVSKAHDGSDIGLRIHFKRKEILKDSNHENIKFREFDRKQFDPTSAKVLPKHHLELWPGYVTAVDEHEGGLLLCCDISHKLLCQKTVLETLLELY</sequence>
<keyword evidence="5" id="KW-1185">Reference proteome</keyword>
<feature type="compositionally biased region" description="Basic and acidic residues" evidence="3">
    <location>
        <begin position="248"/>
        <end position="263"/>
    </location>
</feature>
<dbReference type="InterPro" id="IPR039856">
    <property type="entry name" value="EMC2-like"/>
</dbReference>
<keyword evidence="2" id="KW-0472">Membrane</keyword>
<accession>A0A1A9VZF2</accession>
<dbReference type="InterPro" id="IPR036085">
    <property type="entry name" value="PAZ_dom_sf"/>
</dbReference>
<dbReference type="VEuPathDB" id="VectorBase:GBRI000324"/>
<evidence type="ECO:0000313" key="5">
    <source>
        <dbReference type="Proteomes" id="UP000091820"/>
    </source>
</evidence>
<organism evidence="4 5">
    <name type="scientific">Glossina brevipalpis</name>
    <dbReference type="NCBI Taxonomy" id="37001"/>
    <lineage>
        <taxon>Eukaryota</taxon>
        <taxon>Metazoa</taxon>
        <taxon>Ecdysozoa</taxon>
        <taxon>Arthropoda</taxon>
        <taxon>Hexapoda</taxon>
        <taxon>Insecta</taxon>
        <taxon>Pterygota</taxon>
        <taxon>Neoptera</taxon>
        <taxon>Endopterygota</taxon>
        <taxon>Diptera</taxon>
        <taxon>Brachycera</taxon>
        <taxon>Muscomorpha</taxon>
        <taxon>Hippoboscoidea</taxon>
        <taxon>Glossinidae</taxon>
        <taxon>Glossina</taxon>
    </lineage>
</organism>
<keyword evidence="1" id="KW-0802">TPR repeat</keyword>
<comment type="function">
    <text evidence="2">Part of the endoplasmic reticulum membrane protein complex (EMC) that enables the energy-independent insertion into endoplasmic reticulum membranes of newly synthesized membrane proteins.</text>
</comment>
<dbReference type="GO" id="GO:0072546">
    <property type="term" value="C:EMC complex"/>
    <property type="evidence" value="ECO:0007669"/>
    <property type="project" value="UniProtKB-UniRule"/>
</dbReference>
<evidence type="ECO:0000256" key="1">
    <source>
        <dbReference type="ARBA" id="ARBA00022803"/>
    </source>
</evidence>
<dbReference type="SUPFAM" id="SSF101690">
    <property type="entry name" value="PAZ domain"/>
    <property type="match status" value="1"/>
</dbReference>